<organism evidence="2 3">
    <name type="scientific">Clostridium ljungdahlii</name>
    <dbReference type="NCBI Taxonomy" id="1538"/>
    <lineage>
        <taxon>Bacteria</taxon>
        <taxon>Bacillati</taxon>
        <taxon>Bacillota</taxon>
        <taxon>Clostridia</taxon>
        <taxon>Eubacteriales</taxon>
        <taxon>Clostridiaceae</taxon>
        <taxon>Clostridium</taxon>
    </lineage>
</organism>
<accession>A0A170NBT9</accession>
<gene>
    <name evidence="2" type="ORF">WY13_03568</name>
</gene>
<dbReference type="EMBL" id="LITT01000062">
    <property type="protein sequence ID" value="OAA83240.1"/>
    <property type="molecule type" value="Genomic_DNA"/>
</dbReference>
<protein>
    <submittedName>
        <fullName evidence="2">Uncharacterized protein</fullName>
    </submittedName>
</protein>
<evidence type="ECO:0000313" key="2">
    <source>
        <dbReference type="EMBL" id="OAA83240.1"/>
    </source>
</evidence>
<feature type="compositionally biased region" description="Basic and acidic residues" evidence="1">
    <location>
        <begin position="88"/>
        <end position="102"/>
    </location>
</feature>
<dbReference type="Proteomes" id="UP000077407">
    <property type="component" value="Unassembled WGS sequence"/>
</dbReference>
<dbReference type="AlphaFoldDB" id="A0A170NBT9"/>
<feature type="compositionally biased region" description="Acidic residues" evidence="1">
    <location>
        <begin position="107"/>
        <end position="120"/>
    </location>
</feature>
<evidence type="ECO:0000256" key="1">
    <source>
        <dbReference type="SAM" id="MobiDB-lite"/>
    </source>
</evidence>
<sequence>MVPIILIIVGILLVVLNFNAVRKEEKSFQDKLNVKQNEMGNCELEIGKIRKEFAETIFELQKEIEDLKKQGNQDFHETILSEETFEGSEERSVEEEIKDIKDNNGNTEEEPEKSENLDEAAEEYANNIKIDEIRGLLKDNISVSDISEKTGIGKGEVLLIKELYAK</sequence>
<dbReference type="PATRIC" id="fig|1538.10.peg.3645"/>
<dbReference type="RefSeq" id="WP_063556836.1">
    <property type="nucleotide sequence ID" value="NZ_LITT01000062.1"/>
</dbReference>
<feature type="region of interest" description="Disordered" evidence="1">
    <location>
        <begin position="78"/>
        <end position="120"/>
    </location>
</feature>
<name>A0A170NBT9_9CLOT</name>
<evidence type="ECO:0000313" key="3">
    <source>
        <dbReference type="Proteomes" id="UP000077407"/>
    </source>
</evidence>
<comment type="caution">
    <text evidence="2">The sequence shown here is derived from an EMBL/GenBank/DDBJ whole genome shotgun (WGS) entry which is preliminary data.</text>
</comment>
<proteinExistence type="predicted"/>
<reference evidence="2 3" key="1">
    <citation type="journal article" date="2015" name="Biotechnol. Bioeng.">
        <title>Genome sequence and phenotypic characterization of Caulobacter segnis.</title>
        <authorList>
            <person name="Patel S."/>
            <person name="Fletcher B."/>
            <person name="Scott D.C."/>
            <person name="Ely B."/>
        </authorList>
    </citation>
    <scope>NUCLEOTIDE SEQUENCE [LARGE SCALE GENOMIC DNA]</scope>
    <source>
        <strain evidence="2 3">ERI-2</strain>
    </source>
</reference>
<dbReference type="OrthoDB" id="1957165at2"/>